<name>A0ACB9CFP1_9ASTR</name>
<dbReference type="EMBL" id="CM042038">
    <property type="protein sequence ID" value="KAI3732957.1"/>
    <property type="molecule type" value="Genomic_DNA"/>
</dbReference>
<organism evidence="1 2">
    <name type="scientific">Smallanthus sonchifolius</name>
    <dbReference type="NCBI Taxonomy" id="185202"/>
    <lineage>
        <taxon>Eukaryota</taxon>
        <taxon>Viridiplantae</taxon>
        <taxon>Streptophyta</taxon>
        <taxon>Embryophyta</taxon>
        <taxon>Tracheophyta</taxon>
        <taxon>Spermatophyta</taxon>
        <taxon>Magnoliopsida</taxon>
        <taxon>eudicotyledons</taxon>
        <taxon>Gunneridae</taxon>
        <taxon>Pentapetalae</taxon>
        <taxon>asterids</taxon>
        <taxon>campanulids</taxon>
        <taxon>Asterales</taxon>
        <taxon>Asteraceae</taxon>
        <taxon>Asteroideae</taxon>
        <taxon>Heliantheae alliance</taxon>
        <taxon>Millerieae</taxon>
        <taxon>Smallanthus</taxon>
    </lineage>
</organism>
<reference evidence="1 2" key="2">
    <citation type="journal article" date="2022" name="Mol. Ecol. Resour.">
        <title>The genomes of chicory, endive, great burdock and yacon provide insights into Asteraceae paleo-polyploidization history and plant inulin production.</title>
        <authorList>
            <person name="Fan W."/>
            <person name="Wang S."/>
            <person name="Wang H."/>
            <person name="Wang A."/>
            <person name="Jiang F."/>
            <person name="Liu H."/>
            <person name="Zhao H."/>
            <person name="Xu D."/>
            <person name="Zhang Y."/>
        </authorList>
    </citation>
    <scope>NUCLEOTIDE SEQUENCE [LARGE SCALE GENOMIC DNA]</scope>
    <source>
        <strain evidence="2">cv. Yunnan</strain>
        <tissue evidence="1">Leaves</tissue>
    </source>
</reference>
<protein>
    <submittedName>
        <fullName evidence="1">Uncharacterized protein</fullName>
    </submittedName>
</protein>
<sequence length="93" mass="10799">MLVTKRLKQEEELMKWTDVKNRLMGKVASDKCHKWVFKDPLESEQNISYYWQSSFDVIPPEWTEQFDSGIQTIAVIQAGHGLLQLGSCKIILD</sequence>
<evidence type="ECO:0000313" key="1">
    <source>
        <dbReference type="EMBL" id="KAI3732957.1"/>
    </source>
</evidence>
<dbReference type="Proteomes" id="UP001056120">
    <property type="component" value="Linkage Group LG21"/>
</dbReference>
<accession>A0ACB9CFP1</accession>
<comment type="caution">
    <text evidence="1">The sequence shown here is derived from an EMBL/GenBank/DDBJ whole genome shotgun (WGS) entry which is preliminary data.</text>
</comment>
<reference evidence="2" key="1">
    <citation type="journal article" date="2022" name="Mol. Ecol. Resour.">
        <title>The genomes of chicory, endive, great burdock and yacon provide insights into Asteraceae palaeo-polyploidization history and plant inulin production.</title>
        <authorList>
            <person name="Fan W."/>
            <person name="Wang S."/>
            <person name="Wang H."/>
            <person name="Wang A."/>
            <person name="Jiang F."/>
            <person name="Liu H."/>
            <person name="Zhao H."/>
            <person name="Xu D."/>
            <person name="Zhang Y."/>
        </authorList>
    </citation>
    <scope>NUCLEOTIDE SEQUENCE [LARGE SCALE GENOMIC DNA]</scope>
    <source>
        <strain evidence="2">cv. Yunnan</strain>
    </source>
</reference>
<keyword evidence="2" id="KW-1185">Reference proteome</keyword>
<proteinExistence type="predicted"/>
<gene>
    <name evidence="1" type="ORF">L1987_64170</name>
</gene>
<evidence type="ECO:0000313" key="2">
    <source>
        <dbReference type="Proteomes" id="UP001056120"/>
    </source>
</evidence>